<keyword evidence="5 9" id="KW-0798">TonB box</keyword>
<dbReference type="AlphaFoldDB" id="A0AB39WD64"/>
<reference evidence="12" key="1">
    <citation type="submission" date="2024-07" db="EMBL/GenBank/DDBJ databases">
        <authorList>
            <person name="Biller S.J."/>
        </authorList>
    </citation>
    <scope>NUCLEOTIDE SEQUENCE</scope>
    <source>
        <strain evidence="12">WC2416</strain>
    </source>
</reference>
<evidence type="ECO:0000256" key="1">
    <source>
        <dbReference type="ARBA" id="ARBA00004571"/>
    </source>
</evidence>
<evidence type="ECO:0000256" key="4">
    <source>
        <dbReference type="ARBA" id="ARBA00022692"/>
    </source>
</evidence>
<feature type="domain" description="TonB-dependent receptor plug" evidence="11">
    <location>
        <begin position="136"/>
        <end position="261"/>
    </location>
</feature>
<evidence type="ECO:0000256" key="8">
    <source>
        <dbReference type="PROSITE-ProRule" id="PRU01360"/>
    </source>
</evidence>
<evidence type="ECO:0000256" key="9">
    <source>
        <dbReference type="RuleBase" id="RU003357"/>
    </source>
</evidence>
<dbReference type="Pfam" id="PF00593">
    <property type="entry name" value="TonB_dep_Rec_b-barrel"/>
    <property type="match status" value="1"/>
</dbReference>
<dbReference type="RefSeq" id="WP_369769556.1">
    <property type="nucleotide sequence ID" value="NZ_CP165626.1"/>
</dbReference>
<dbReference type="PROSITE" id="PS52016">
    <property type="entry name" value="TONB_DEPENDENT_REC_3"/>
    <property type="match status" value="1"/>
</dbReference>
<evidence type="ECO:0000313" key="12">
    <source>
        <dbReference type="EMBL" id="XDU98579.1"/>
    </source>
</evidence>
<dbReference type="InterPro" id="IPR008969">
    <property type="entry name" value="CarboxyPept-like_regulatory"/>
</dbReference>
<evidence type="ECO:0000256" key="5">
    <source>
        <dbReference type="ARBA" id="ARBA00023077"/>
    </source>
</evidence>
<gene>
    <name evidence="12" type="ORF">AB3G39_15640</name>
</gene>
<comment type="similarity">
    <text evidence="8 9">Belongs to the TonB-dependent receptor family.</text>
</comment>
<dbReference type="Gene3D" id="2.60.40.1120">
    <property type="entry name" value="Carboxypeptidase-like, regulatory domain"/>
    <property type="match status" value="1"/>
</dbReference>
<feature type="domain" description="TonB-dependent receptor-like beta-barrel" evidence="10">
    <location>
        <begin position="437"/>
        <end position="977"/>
    </location>
</feature>
<dbReference type="EMBL" id="CP165626">
    <property type="protein sequence ID" value="XDU98579.1"/>
    <property type="molecule type" value="Genomic_DNA"/>
</dbReference>
<dbReference type="NCBIfam" id="TIGR04056">
    <property type="entry name" value="OMP_RagA_SusC"/>
    <property type="match status" value="1"/>
</dbReference>
<dbReference type="Gene3D" id="2.40.170.20">
    <property type="entry name" value="TonB-dependent receptor, beta-barrel domain"/>
    <property type="match status" value="1"/>
</dbReference>
<accession>A0AB39WD64</accession>
<keyword evidence="3 8" id="KW-1134">Transmembrane beta strand</keyword>
<dbReference type="InterPro" id="IPR036942">
    <property type="entry name" value="Beta-barrel_TonB_sf"/>
</dbReference>
<dbReference type="InterPro" id="IPR039426">
    <property type="entry name" value="TonB-dep_rcpt-like"/>
</dbReference>
<name>A0AB39WD64_9FLAO</name>
<dbReference type="Pfam" id="PF13715">
    <property type="entry name" value="CarbopepD_reg_2"/>
    <property type="match status" value="1"/>
</dbReference>
<dbReference type="InterPro" id="IPR000531">
    <property type="entry name" value="Beta-barrel_TonB"/>
</dbReference>
<dbReference type="Gene3D" id="2.170.130.10">
    <property type="entry name" value="TonB-dependent receptor, plug domain"/>
    <property type="match status" value="1"/>
</dbReference>
<evidence type="ECO:0000256" key="6">
    <source>
        <dbReference type="ARBA" id="ARBA00023136"/>
    </source>
</evidence>
<protein>
    <submittedName>
        <fullName evidence="12">SusC/RagA family TonB-linked outer membrane protein</fullName>
    </submittedName>
</protein>
<proteinExistence type="inferred from homology"/>
<comment type="subcellular location">
    <subcellularLocation>
        <location evidence="1 8">Cell outer membrane</location>
        <topology evidence="1 8">Multi-pass membrane protein</topology>
    </subcellularLocation>
</comment>
<keyword evidence="6 8" id="KW-0472">Membrane</keyword>
<dbReference type="Pfam" id="PF07715">
    <property type="entry name" value="Plug"/>
    <property type="match status" value="1"/>
</dbReference>
<keyword evidence="2 8" id="KW-0813">Transport</keyword>
<evidence type="ECO:0000259" key="11">
    <source>
        <dbReference type="Pfam" id="PF07715"/>
    </source>
</evidence>
<dbReference type="SUPFAM" id="SSF49464">
    <property type="entry name" value="Carboxypeptidase regulatory domain-like"/>
    <property type="match status" value="1"/>
</dbReference>
<dbReference type="SUPFAM" id="SSF56935">
    <property type="entry name" value="Porins"/>
    <property type="match status" value="1"/>
</dbReference>
<dbReference type="InterPro" id="IPR037066">
    <property type="entry name" value="Plug_dom_sf"/>
</dbReference>
<evidence type="ECO:0000256" key="2">
    <source>
        <dbReference type="ARBA" id="ARBA00022448"/>
    </source>
</evidence>
<organism evidence="12">
    <name type="scientific">Flavobacterium sp. WC2416</name>
    <dbReference type="NCBI Taxonomy" id="3234141"/>
    <lineage>
        <taxon>Bacteria</taxon>
        <taxon>Pseudomonadati</taxon>
        <taxon>Bacteroidota</taxon>
        <taxon>Flavobacteriia</taxon>
        <taxon>Flavobacteriales</taxon>
        <taxon>Flavobacteriaceae</taxon>
        <taxon>Flavobacterium</taxon>
    </lineage>
</organism>
<dbReference type="NCBIfam" id="TIGR04057">
    <property type="entry name" value="SusC_RagA_signa"/>
    <property type="match status" value="1"/>
</dbReference>
<dbReference type="GO" id="GO:0009279">
    <property type="term" value="C:cell outer membrane"/>
    <property type="evidence" value="ECO:0007669"/>
    <property type="project" value="UniProtKB-SubCell"/>
</dbReference>
<dbReference type="InterPro" id="IPR023997">
    <property type="entry name" value="TonB-dep_OMP_SusC/RagA_CS"/>
</dbReference>
<dbReference type="InterPro" id="IPR023996">
    <property type="entry name" value="TonB-dep_OMP_SusC/RagA"/>
</dbReference>
<dbReference type="InterPro" id="IPR012910">
    <property type="entry name" value="Plug_dom"/>
</dbReference>
<keyword evidence="4 8" id="KW-0812">Transmembrane</keyword>
<evidence type="ECO:0000256" key="3">
    <source>
        <dbReference type="ARBA" id="ARBA00022452"/>
    </source>
</evidence>
<evidence type="ECO:0000259" key="10">
    <source>
        <dbReference type="Pfam" id="PF00593"/>
    </source>
</evidence>
<sequence length="1010" mass="110753">MKNISLNKGFGALWYPLIFGLYLCCTPAQANNRLRQMQSTHQQNQISGTITDGTNPLPGVTISLKGKRNNTVNSDFNGQYILSATATDTLLVSFIGFKTAIVPIRGQKIINIQLQEDMTSLQEVRVNAGYYSVKESERTGSIAKITTKDIEKQPINNPLAAMQGRMAGVNITQNTGLPGGGFSIQIRGINSIRAGGNDPLYIVDGLPYGSQSLVTTSLANGILPGTISPLNNINPNDIEGIEVLKDADATAIYGSRAANGVVLITTKKGKAGATHFNINTATTIGKIARKTDLMNTQQYLAMRREGFANDEIVEYPDYEYDVNGTWSQTRNTDWQKELLGGTSYSNNTQASVSGGSENTQFLLSGTYRRETTVFPGEARYGKGALHSSMVHSSGDHKFKLTFSADYVADKNTLPGIDLTNAAYNLPPNAPALYDASGKLNWENGTFENPLAFLESTFLATTQNLISNALLSYKLSPAWEFRTSLGYNDIHLSESLTSPSTMFNPAYGAGPEYSALSVSSAKRNSWIIEPQLNWAKKWGALEFNALAGTTFQMQKSQQLSQNGAGFVSNSLINDLAAAARLSIVNHELSEYKYNAVYGRLNINLKDRYIINFTGRRDGSSRFGPGNRFANFGAIGTAWIFSKENFLNAIPSISFGKLRVSYGTSGNDQIGDYQFLDTYQVSGQNYNGIIGIKPTRLFNPDFGWETNRKFEAAMEMGLFSDHIFLTFAYFWNRSSNQLVGIPLPATTGFTSLQANLDATVQNTGIEVELRTINFKKSNFQWISTINLTIPENKVLAFPNLEGSTYANTLVIGKSLNARKVYHYTGINPQTGIYTFEDYNGDGKIASNDRQYVVDTAPKYFGGLSNQLTYKNWAFDCLFQFVKQLGGNYLTSSGFAGVMANQPVEVLNHWPQDGAGAATQVYTSGSNSDAVIAASRYSNSSAAFTDASFIRLKNASISYQLPTPWSKSLSAKLYLQGQNLFTLTHYRGADPENHSGLFLPPLRQYTLGFQISF</sequence>
<evidence type="ECO:0000256" key="7">
    <source>
        <dbReference type="ARBA" id="ARBA00023237"/>
    </source>
</evidence>
<keyword evidence="7 8" id="KW-0998">Cell outer membrane</keyword>